<reference evidence="8 9" key="1">
    <citation type="submission" date="2013-09" db="EMBL/GenBank/DDBJ databases">
        <title>Whole genome shotgun sequence of Novosphingobium tardaugens NBRC 16725.</title>
        <authorList>
            <person name="Isaki S."/>
            <person name="Hosoyama A."/>
            <person name="Tsuchikane K."/>
            <person name="Katsumata H."/>
            <person name="Ando Y."/>
            <person name="Yamazaki S."/>
            <person name="Fujita N."/>
        </authorList>
    </citation>
    <scope>NUCLEOTIDE SEQUENCE [LARGE SCALE GENOMIC DNA]</scope>
    <source>
        <strain evidence="8 9">NBRC 16725</strain>
    </source>
</reference>
<dbReference type="Gene3D" id="3.40.50.12780">
    <property type="entry name" value="N-terminal domain of ligase-like"/>
    <property type="match status" value="1"/>
</dbReference>
<comment type="caution">
    <text evidence="8">The sequence shown here is derived from an EMBL/GenBank/DDBJ whole genome shotgun (WGS) entry which is preliminary data.</text>
</comment>
<evidence type="ECO:0000313" key="9">
    <source>
        <dbReference type="Proteomes" id="UP000016568"/>
    </source>
</evidence>
<keyword evidence="9" id="KW-1185">Reference proteome</keyword>
<dbReference type="EMBL" id="BASZ01000009">
    <property type="protein sequence ID" value="GAD50495.1"/>
    <property type="molecule type" value="Genomic_DNA"/>
</dbReference>
<dbReference type="InterPro" id="IPR000873">
    <property type="entry name" value="AMP-dep_synth/lig_dom"/>
</dbReference>
<dbReference type="InterPro" id="IPR045851">
    <property type="entry name" value="AMP-bd_C_sf"/>
</dbReference>
<dbReference type="Gene3D" id="3.30.300.30">
    <property type="match status" value="1"/>
</dbReference>
<sequence length="548" mass="59774">MNRAETIRRERAILQARWKEQGYYNGTTLSEALTAAARAFPDTPSFYYRNEAMIARSNADLFEEGLRVAAGLYSLGVRAGDVIAVQLPTWLETAIIYQAIAHLGAITLPIVSIYGDAEISYIVQDSGAKFLFVPDAWRGRPYAARYAECLADTRLEALVVIGDAVPASCIAWDDLVAGGTEGFTPAPGDPNAIACLIYTSGTTSHPKGVQHTHNSLLWEWGRPTFANRGMYLSNMPAGHITGYGFVMRPSLYGAPQVFMDHWDPVLAARLIERHQIRCGGGTPTFLVTLLDAAQAHGADMSSLTSFSMGGQGITPEQVRMADERGFRGARVYGSTEHPTVTLFDPDETFQNRAFTDGQIDTGNEVRIVDDNDRDLPTGAEGNILTRGPDLFAGYSNPELDLEAFAPGGWFRTGDIGRLDGRGYLLITDRKKDIIIRGGENISSTEVEACLMQHPSVNDAAAVAMPDAIYGEKVCAFVVLEAGMHLTLADACAHFRNLGLSVQKTPERLEFLDELPRNASGKVKKNELRLRISQTLVQTLAQTHGENDV</sequence>
<keyword evidence="2 8" id="KW-0436">Ligase</keyword>
<dbReference type="InterPro" id="IPR020845">
    <property type="entry name" value="AMP-binding_CS"/>
</dbReference>
<evidence type="ECO:0000256" key="3">
    <source>
        <dbReference type="ARBA" id="ARBA00051915"/>
    </source>
</evidence>
<evidence type="ECO:0000256" key="5">
    <source>
        <dbReference type="ARBA" id="ARBA00067668"/>
    </source>
</evidence>
<evidence type="ECO:0000259" key="7">
    <source>
        <dbReference type="Pfam" id="PF13193"/>
    </source>
</evidence>
<evidence type="ECO:0000256" key="2">
    <source>
        <dbReference type="ARBA" id="ARBA00022598"/>
    </source>
</evidence>
<feature type="domain" description="AMP-binding enzyme C-terminal" evidence="7">
    <location>
        <begin position="445"/>
        <end position="521"/>
    </location>
</feature>
<dbReference type="EC" id="6.2.1.44" evidence="4"/>
<evidence type="ECO:0000313" key="8">
    <source>
        <dbReference type="EMBL" id="GAD50495.1"/>
    </source>
</evidence>
<organism evidence="8 9">
    <name type="scientific">Caenibius tardaugens NBRC 16725</name>
    <dbReference type="NCBI Taxonomy" id="1219035"/>
    <lineage>
        <taxon>Bacteria</taxon>
        <taxon>Pseudomonadati</taxon>
        <taxon>Pseudomonadota</taxon>
        <taxon>Alphaproteobacteria</taxon>
        <taxon>Sphingomonadales</taxon>
        <taxon>Erythrobacteraceae</taxon>
        <taxon>Caenibius</taxon>
    </lineage>
</organism>
<dbReference type="Pfam" id="PF13193">
    <property type="entry name" value="AMP-binding_C"/>
    <property type="match status" value="1"/>
</dbReference>
<dbReference type="SUPFAM" id="SSF56801">
    <property type="entry name" value="Acetyl-CoA synthetase-like"/>
    <property type="match status" value="1"/>
</dbReference>
<protein>
    <recommendedName>
        <fullName evidence="5">3-methylmercaptopropionyl-CoA ligase</fullName>
        <ecNumber evidence="4">6.2.1.44</ecNumber>
    </recommendedName>
</protein>
<dbReference type="FunFam" id="3.30.300.30:FF:000008">
    <property type="entry name" value="2,3-dihydroxybenzoate-AMP ligase"/>
    <property type="match status" value="1"/>
</dbReference>
<dbReference type="GO" id="GO:0006631">
    <property type="term" value="P:fatty acid metabolic process"/>
    <property type="evidence" value="ECO:0007669"/>
    <property type="project" value="TreeGrafter"/>
</dbReference>
<dbReference type="GO" id="GO:0031956">
    <property type="term" value="F:medium-chain fatty acid-CoA ligase activity"/>
    <property type="evidence" value="ECO:0007669"/>
    <property type="project" value="TreeGrafter"/>
</dbReference>
<dbReference type="InterPro" id="IPR025110">
    <property type="entry name" value="AMP-bd_C"/>
</dbReference>
<dbReference type="RefSeq" id="WP_021691313.1">
    <property type="nucleotide sequence ID" value="NZ_BASZ01000009.1"/>
</dbReference>
<dbReference type="Proteomes" id="UP000016568">
    <property type="component" value="Unassembled WGS sequence"/>
</dbReference>
<dbReference type="eggNOG" id="COG0318">
    <property type="taxonomic scope" value="Bacteria"/>
</dbReference>
<evidence type="ECO:0000256" key="1">
    <source>
        <dbReference type="ARBA" id="ARBA00006432"/>
    </source>
</evidence>
<dbReference type="AlphaFoldDB" id="U2YNQ9"/>
<comment type="similarity">
    <text evidence="1">Belongs to the ATP-dependent AMP-binding enzyme family.</text>
</comment>
<dbReference type="InterPro" id="IPR042099">
    <property type="entry name" value="ANL_N_sf"/>
</dbReference>
<dbReference type="PANTHER" id="PTHR43201:SF5">
    <property type="entry name" value="MEDIUM-CHAIN ACYL-COA LIGASE ACSF2, MITOCHONDRIAL"/>
    <property type="match status" value="1"/>
</dbReference>
<feature type="domain" description="AMP-dependent synthetase/ligase" evidence="6">
    <location>
        <begin position="35"/>
        <end position="394"/>
    </location>
</feature>
<proteinExistence type="inferred from homology"/>
<accession>U2YNQ9</accession>
<evidence type="ECO:0000256" key="4">
    <source>
        <dbReference type="ARBA" id="ARBA00066616"/>
    </source>
</evidence>
<name>U2YNQ9_9SPHN</name>
<gene>
    <name evidence="8" type="ORF">NT2_09_01030</name>
</gene>
<dbReference type="PANTHER" id="PTHR43201">
    <property type="entry name" value="ACYL-COA SYNTHETASE"/>
    <property type="match status" value="1"/>
</dbReference>
<dbReference type="Pfam" id="PF00501">
    <property type="entry name" value="AMP-binding"/>
    <property type="match status" value="1"/>
</dbReference>
<comment type="catalytic activity">
    <reaction evidence="3">
        <text>3-(methylsulfanyl)propanoate + ATP + CoA = 3-(methylsulfanyl)propanoyl-CoA + AMP + diphosphate</text>
        <dbReference type="Rhea" id="RHEA:43052"/>
        <dbReference type="ChEBI" id="CHEBI:30616"/>
        <dbReference type="ChEBI" id="CHEBI:33019"/>
        <dbReference type="ChEBI" id="CHEBI:49016"/>
        <dbReference type="ChEBI" id="CHEBI:57287"/>
        <dbReference type="ChEBI" id="CHEBI:82815"/>
        <dbReference type="ChEBI" id="CHEBI:456215"/>
        <dbReference type="EC" id="6.2.1.44"/>
    </reaction>
    <physiologicalReaction direction="left-to-right" evidence="3">
        <dbReference type="Rhea" id="RHEA:43053"/>
    </physiologicalReaction>
</comment>
<evidence type="ECO:0000259" key="6">
    <source>
        <dbReference type="Pfam" id="PF00501"/>
    </source>
</evidence>
<dbReference type="PROSITE" id="PS00455">
    <property type="entry name" value="AMP_BINDING"/>
    <property type="match status" value="1"/>
</dbReference>